<comment type="cofactor">
    <cofactor evidence="1">
        <name>Zn(2+)</name>
        <dbReference type="ChEBI" id="CHEBI:29105"/>
    </cofactor>
</comment>
<protein>
    <submittedName>
        <fullName evidence="8">Uncharacterized protein</fullName>
    </submittedName>
</protein>
<dbReference type="Proteomes" id="UP000472262">
    <property type="component" value="Unassembled WGS sequence"/>
</dbReference>
<accession>A0A672RDN9</accession>
<dbReference type="InParanoid" id="A0A672RDN9"/>
<dbReference type="Pfam" id="PF02130">
    <property type="entry name" value="YbeY"/>
    <property type="match status" value="1"/>
</dbReference>
<proteinExistence type="inferred from homology"/>
<reference evidence="8" key="1">
    <citation type="submission" date="2025-08" db="UniProtKB">
        <authorList>
            <consortium name="Ensembl"/>
        </authorList>
    </citation>
    <scope>IDENTIFICATION</scope>
</reference>
<evidence type="ECO:0000256" key="5">
    <source>
        <dbReference type="ARBA" id="ARBA00022759"/>
    </source>
</evidence>
<dbReference type="PROSITE" id="PS01306">
    <property type="entry name" value="UPF0054"/>
    <property type="match status" value="1"/>
</dbReference>
<dbReference type="InterPro" id="IPR020549">
    <property type="entry name" value="YbeY_CS"/>
</dbReference>
<keyword evidence="5" id="KW-0255">Endonuclease</keyword>
<evidence type="ECO:0000313" key="9">
    <source>
        <dbReference type="Proteomes" id="UP000472262"/>
    </source>
</evidence>
<dbReference type="Gene3D" id="3.40.390.30">
    <property type="entry name" value="Metalloproteases ('zincins'), catalytic domain"/>
    <property type="match status" value="1"/>
</dbReference>
<dbReference type="NCBIfam" id="TIGR00043">
    <property type="entry name" value="rRNA maturation RNase YbeY"/>
    <property type="match status" value="1"/>
</dbReference>
<dbReference type="InterPro" id="IPR023091">
    <property type="entry name" value="MetalPrtase_cat_dom_sf_prd"/>
</dbReference>
<evidence type="ECO:0000256" key="4">
    <source>
        <dbReference type="ARBA" id="ARBA00022723"/>
    </source>
</evidence>
<keyword evidence="9" id="KW-1185">Reference proteome</keyword>
<evidence type="ECO:0000313" key="8">
    <source>
        <dbReference type="Ensembl" id="ENSSGRP00000086638.1"/>
    </source>
</evidence>
<dbReference type="PANTHER" id="PTHR46986">
    <property type="entry name" value="ENDORIBONUCLEASE YBEY, CHLOROPLASTIC"/>
    <property type="match status" value="1"/>
</dbReference>
<dbReference type="GO" id="GO:0006364">
    <property type="term" value="P:rRNA processing"/>
    <property type="evidence" value="ECO:0007669"/>
    <property type="project" value="InterPro"/>
</dbReference>
<dbReference type="PANTHER" id="PTHR46986:SF1">
    <property type="entry name" value="ENDORIBONUCLEASE YBEY, CHLOROPLASTIC"/>
    <property type="match status" value="1"/>
</dbReference>
<evidence type="ECO:0000256" key="2">
    <source>
        <dbReference type="ARBA" id="ARBA00010875"/>
    </source>
</evidence>
<dbReference type="GO" id="GO:0004222">
    <property type="term" value="F:metalloendopeptidase activity"/>
    <property type="evidence" value="ECO:0007669"/>
    <property type="project" value="InterPro"/>
</dbReference>
<evidence type="ECO:0000256" key="3">
    <source>
        <dbReference type="ARBA" id="ARBA00022722"/>
    </source>
</evidence>
<sequence length="134" mass="15760">MGILCVDNRRIQRFIHIYRKKRQPTAVLAFPYCEAQLLSRQIPCALQREEYNLGDIFLGVEYVMQQCKETSQDLHEALTVVTAHGICHLLGHRHETEEEWNEMQQKVSYILSEFNRQPPRATHKEKRVGHQTDS</sequence>
<comment type="similarity">
    <text evidence="2">Belongs to the endoribonuclease YbeY family.</text>
</comment>
<dbReference type="SUPFAM" id="SSF55486">
    <property type="entry name" value="Metalloproteases ('zincins'), catalytic domain"/>
    <property type="match status" value="1"/>
</dbReference>
<dbReference type="Ensembl" id="ENSSGRT00000092237.1">
    <property type="protein sequence ID" value="ENSSGRP00000086638.1"/>
    <property type="gene ID" value="ENSSGRG00000043581.1"/>
</dbReference>
<name>A0A672RDN9_SINGR</name>
<evidence type="ECO:0000256" key="6">
    <source>
        <dbReference type="ARBA" id="ARBA00022801"/>
    </source>
</evidence>
<organism evidence="8 9">
    <name type="scientific">Sinocyclocheilus grahami</name>
    <name type="common">Dianchi golden-line fish</name>
    <name type="synonym">Barbus grahami</name>
    <dbReference type="NCBI Taxonomy" id="75366"/>
    <lineage>
        <taxon>Eukaryota</taxon>
        <taxon>Metazoa</taxon>
        <taxon>Chordata</taxon>
        <taxon>Craniata</taxon>
        <taxon>Vertebrata</taxon>
        <taxon>Euteleostomi</taxon>
        <taxon>Actinopterygii</taxon>
        <taxon>Neopterygii</taxon>
        <taxon>Teleostei</taxon>
        <taxon>Ostariophysi</taxon>
        <taxon>Cypriniformes</taxon>
        <taxon>Cyprinidae</taxon>
        <taxon>Cyprininae</taxon>
        <taxon>Sinocyclocheilus</taxon>
    </lineage>
</organism>
<evidence type="ECO:0000256" key="7">
    <source>
        <dbReference type="ARBA" id="ARBA00022833"/>
    </source>
</evidence>
<keyword evidence="3" id="KW-0540">Nuclease</keyword>
<dbReference type="GO" id="GO:0004519">
    <property type="term" value="F:endonuclease activity"/>
    <property type="evidence" value="ECO:0007669"/>
    <property type="project" value="UniProtKB-KW"/>
</dbReference>
<reference evidence="8" key="2">
    <citation type="submission" date="2025-09" db="UniProtKB">
        <authorList>
            <consortium name="Ensembl"/>
        </authorList>
    </citation>
    <scope>IDENTIFICATION</scope>
</reference>
<dbReference type="InterPro" id="IPR002036">
    <property type="entry name" value="YbeY"/>
</dbReference>
<dbReference type="GO" id="GO:0046872">
    <property type="term" value="F:metal ion binding"/>
    <property type="evidence" value="ECO:0007669"/>
    <property type="project" value="UniProtKB-KW"/>
</dbReference>
<keyword evidence="7" id="KW-0862">Zinc</keyword>
<evidence type="ECO:0000256" key="1">
    <source>
        <dbReference type="ARBA" id="ARBA00001947"/>
    </source>
</evidence>
<keyword evidence="6" id="KW-0378">Hydrolase</keyword>
<dbReference type="AlphaFoldDB" id="A0A672RDN9"/>
<keyword evidence="4" id="KW-0479">Metal-binding</keyword>